<gene>
    <name evidence="8" type="ORF">Sango_1255900</name>
</gene>
<evidence type="ECO:0000256" key="3">
    <source>
        <dbReference type="ARBA" id="ARBA00022676"/>
    </source>
</evidence>
<protein>
    <submittedName>
        <fullName evidence="8">Xyloglucan galactosyltransferase XLT2</fullName>
    </submittedName>
</protein>
<reference evidence="8" key="1">
    <citation type="submission" date="2020-06" db="EMBL/GenBank/DDBJ databases">
        <authorList>
            <person name="Li T."/>
            <person name="Hu X."/>
            <person name="Zhang T."/>
            <person name="Song X."/>
            <person name="Zhang H."/>
            <person name="Dai N."/>
            <person name="Sheng W."/>
            <person name="Hou X."/>
            <person name="Wei L."/>
        </authorList>
    </citation>
    <scope>NUCLEOTIDE SEQUENCE</scope>
    <source>
        <strain evidence="8">K16</strain>
        <tissue evidence="8">Leaf</tissue>
    </source>
</reference>
<dbReference type="GO" id="GO:0008378">
    <property type="term" value="F:galactosyltransferase activity"/>
    <property type="evidence" value="ECO:0007669"/>
    <property type="project" value="TreeGrafter"/>
</dbReference>
<keyword evidence="4" id="KW-0735">Signal-anchor</keyword>
<dbReference type="AlphaFoldDB" id="A0AAE2BU17"/>
<evidence type="ECO:0000256" key="2">
    <source>
        <dbReference type="ARBA" id="ARBA00010271"/>
    </source>
</evidence>
<organism evidence="8 9">
    <name type="scientific">Sesamum angolense</name>
    <dbReference type="NCBI Taxonomy" id="2727404"/>
    <lineage>
        <taxon>Eukaryota</taxon>
        <taxon>Viridiplantae</taxon>
        <taxon>Streptophyta</taxon>
        <taxon>Embryophyta</taxon>
        <taxon>Tracheophyta</taxon>
        <taxon>Spermatophyta</taxon>
        <taxon>Magnoliopsida</taxon>
        <taxon>eudicotyledons</taxon>
        <taxon>Gunneridae</taxon>
        <taxon>Pentapetalae</taxon>
        <taxon>asterids</taxon>
        <taxon>lamiids</taxon>
        <taxon>Lamiales</taxon>
        <taxon>Pedaliaceae</taxon>
        <taxon>Sesamum</taxon>
    </lineage>
</organism>
<keyword evidence="5" id="KW-0333">Golgi apparatus</keyword>
<dbReference type="InterPro" id="IPR004263">
    <property type="entry name" value="Exostosin"/>
</dbReference>
<feature type="domain" description="Exostosin GT47" evidence="7">
    <location>
        <begin position="93"/>
        <end position="269"/>
    </location>
</feature>
<evidence type="ECO:0000256" key="1">
    <source>
        <dbReference type="ARBA" id="ARBA00004323"/>
    </source>
</evidence>
<feature type="region of interest" description="Disordered" evidence="6">
    <location>
        <begin position="1"/>
        <end position="24"/>
    </location>
</feature>
<feature type="region of interest" description="Disordered" evidence="6">
    <location>
        <begin position="268"/>
        <end position="290"/>
    </location>
</feature>
<accession>A0AAE2BU17</accession>
<keyword evidence="4" id="KW-0812">Transmembrane</keyword>
<evidence type="ECO:0000256" key="6">
    <source>
        <dbReference type="SAM" id="MobiDB-lite"/>
    </source>
</evidence>
<evidence type="ECO:0000256" key="4">
    <source>
        <dbReference type="ARBA" id="ARBA00022968"/>
    </source>
</evidence>
<evidence type="ECO:0000313" key="8">
    <source>
        <dbReference type="EMBL" id="KAK4397804.1"/>
    </source>
</evidence>
<keyword evidence="3 8" id="KW-0328">Glycosyltransferase</keyword>
<evidence type="ECO:0000259" key="7">
    <source>
        <dbReference type="Pfam" id="PF03016"/>
    </source>
</evidence>
<dbReference type="InterPro" id="IPR040911">
    <property type="entry name" value="Exostosin_GT47"/>
</dbReference>
<name>A0AAE2BU17_9LAMI</name>
<proteinExistence type="inferred from homology"/>
<dbReference type="PANTHER" id="PTHR11062:SF219">
    <property type="entry name" value="XYLOGLUCAN GALACTOSYLTRANSFERASE XLT2-LIKE"/>
    <property type="match status" value="1"/>
</dbReference>
<dbReference type="Proteomes" id="UP001289374">
    <property type="component" value="Unassembled WGS sequence"/>
</dbReference>
<keyword evidence="9" id="KW-1185">Reference proteome</keyword>
<comment type="caution">
    <text evidence="8">The sequence shown here is derived from an EMBL/GenBank/DDBJ whole genome shotgun (WGS) entry which is preliminary data.</text>
</comment>
<comment type="subcellular location">
    <subcellularLocation>
        <location evidence="1">Golgi apparatus membrane</location>
        <topology evidence="1">Single-pass type II membrane protein</topology>
    </subcellularLocation>
</comment>
<dbReference type="GO" id="GO:0009969">
    <property type="term" value="P:xyloglucan biosynthetic process"/>
    <property type="evidence" value="ECO:0007669"/>
    <property type="project" value="TreeGrafter"/>
</dbReference>
<dbReference type="EMBL" id="JACGWL010000007">
    <property type="protein sequence ID" value="KAK4397804.1"/>
    <property type="molecule type" value="Genomic_DNA"/>
</dbReference>
<evidence type="ECO:0000256" key="5">
    <source>
        <dbReference type="ARBA" id="ARBA00023034"/>
    </source>
</evidence>
<dbReference type="Pfam" id="PF03016">
    <property type="entry name" value="Exostosin_GT47"/>
    <property type="match status" value="1"/>
</dbReference>
<reference evidence="8" key="2">
    <citation type="journal article" date="2024" name="Plant">
        <title>Genomic evolution and insights into agronomic trait innovations of Sesamum species.</title>
        <authorList>
            <person name="Miao H."/>
            <person name="Wang L."/>
            <person name="Qu L."/>
            <person name="Liu H."/>
            <person name="Sun Y."/>
            <person name="Le M."/>
            <person name="Wang Q."/>
            <person name="Wei S."/>
            <person name="Zheng Y."/>
            <person name="Lin W."/>
            <person name="Duan Y."/>
            <person name="Cao H."/>
            <person name="Xiong S."/>
            <person name="Wang X."/>
            <person name="Wei L."/>
            <person name="Li C."/>
            <person name="Ma Q."/>
            <person name="Ju M."/>
            <person name="Zhao R."/>
            <person name="Li G."/>
            <person name="Mu C."/>
            <person name="Tian Q."/>
            <person name="Mei H."/>
            <person name="Zhang T."/>
            <person name="Gao T."/>
            <person name="Zhang H."/>
        </authorList>
    </citation>
    <scope>NUCLEOTIDE SEQUENCE</scope>
    <source>
        <strain evidence="8">K16</strain>
    </source>
</reference>
<dbReference type="GO" id="GO:0000139">
    <property type="term" value="C:Golgi membrane"/>
    <property type="evidence" value="ECO:0007669"/>
    <property type="project" value="UniProtKB-SubCell"/>
</dbReference>
<keyword evidence="3 8" id="KW-0808">Transferase</keyword>
<evidence type="ECO:0000313" key="9">
    <source>
        <dbReference type="Proteomes" id="UP001289374"/>
    </source>
</evidence>
<feature type="compositionally biased region" description="Basic residues" evidence="6">
    <location>
        <begin position="14"/>
        <end position="23"/>
    </location>
</feature>
<sequence length="408" mass="46812">MLPTTTPPPPPADHHHHSPKKSKKLELKTTIHSVKSHISAHHCAWLTVTVLLQLLIILFLNRASPSPPLPSSHRRDFESAASASAPLHDETCKYGRLYVYDLPPMFNKDLLDNCHDLDPWSSRCNAVSNGGFGPPATGLEGVVPANLTPAWYWTDMYAAEVIYHERMMSYKCRTLNQDQATAFYIPFYVGLAVGKYLWFNYTSKDRDFHSEEMLKWVKTQQPFKNSNGSDHFIMLGRLTWDFRRLTDNDDEWGTKFIYMPLMKKCSSSSSGEKSMGPARNQHTLPDSIPPEIRTRHPPMAELHPRQKTGQPIYFRWGDPEEDPERLPSSTNGLLQKRIELMPSRRLLHNTLLRWSSSYTRSLSGFGLLLTTQRRRVHPKIRIRLHAGGFHTRLLLEGQHRVSIRMALA</sequence>
<feature type="compositionally biased region" description="Pro residues" evidence="6">
    <location>
        <begin position="1"/>
        <end position="11"/>
    </location>
</feature>
<comment type="similarity">
    <text evidence="2">Belongs to the glycosyltransferase 47 family.</text>
</comment>
<dbReference type="PANTHER" id="PTHR11062">
    <property type="entry name" value="EXOSTOSIN HEPARAN SULFATE GLYCOSYLTRANSFERASE -RELATED"/>
    <property type="match status" value="1"/>
</dbReference>